<dbReference type="PROSITE" id="PS51257">
    <property type="entry name" value="PROKAR_LIPOPROTEIN"/>
    <property type="match status" value="1"/>
</dbReference>
<evidence type="ECO:0000256" key="2">
    <source>
        <dbReference type="ARBA" id="ARBA00008610"/>
    </source>
</evidence>
<evidence type="ECO:0000313" key="9">
    <source>
        <dbReference type="EMBL" id="TKI64823.1"/>
    </source>
</evidence>
<dbReference type="AlphaFoldDB" id="A0A4V5TL37"/>
<evidence type="ECO:0000256" key="5">
    <source>
        <dbReference type="ARBA" id="ARBA00023136"/>
    </source>
</evidence>
<dbReference type="SUPFAM" id="SSF53822">
    <property type="entry name" value="Periplasmic binding protein-like I"/>
    <property type="match status" value="1"/>
</dbReference>
<evidence type="ECO:0000259" key="8">
    <source>
        <dbReference type="Pfam" id="PF02608"/>
    </source>
</evidence>
<dbReference type="EMBL" id="SZPY01000001">
    <property type="protein sequence ID" value="TKI64823.1"/>
    <property type="molecule type" value="Genomic_DNA"/>
</dbReference>
<dbReference type="InterPro" id="IPR028082">
    <property type="entry name" value="Peripla_BP_I"/>
</dbReference>
<gene>
    <name evidence="9" type="ORF">FC770_06860</name>
</gene>
<dbReference type="Proteomes" id="UP000307808">
    <property type="component" value="Unassembled WGS sequence"/>
</dbReference>
<evidence type="ECO:0000256" key="3">
    <source>
        <dbReference type="ARBA" id="ARBA00022475"/>
    </source>
</evidence>
<evidence type="ECO:0000256" key="6">
    <source>
        <dbReference type="ARBA" id="ARBA00023288"/>
    </source>
</evidence>
<proteinExistence type="inferred from homology"/>
<feature type="chain" id="PRO_5039253987" evidence="7">
    <location>
        <begin position="23"/>
        <end position="362"/>
    </location>
</feature>
<reference evidence="9 10" key="1">
    <citation type="submission" date="2019-04" db="EMBL/GenBank/DDBJ databases">
        <authorList>
            <person name="Dong K."/>
        </authorList>
    </citation>
    <scope>NUCLEOTIDE SEQUENCE [LARGE SCALE GENOMIC DNA]</scope>
    <source>
        <strain evidence="10">dk3543</strain>
    </source>
</reference>
<comment type="caution">
    <text evidence="9">The sequence shown here is derived from an EMBL/GenBank/DDBJ whole genome shotgun (WGS) entry which is preliminary data.</text>
</comment>
<keyword evidence="4 7" id="KW-0732">Signal</keyword>
<comment type="similarity">
    <text evidence="2">Belongs to the BMP lipoprotein family.</text>
</comment>
<organism evidence="9 10">
    <name type="scientific">Nocardioides jishulii</name>
    <dbReference type="NCBI Taxonomy" id="2575440"/>
    <lineage>
        <taxon>Bacteria</taxon>
        <taxon>Bacillati</taxon>
        <taxon>Actinomycetota</taxon>
        <taxon>Actinomycetes</taxon>
        <taxon>Propionibacteriales</taxon>
        <taxon>Nocardioidaceae</taxon>
        <taxon>Nocardioides</taxon>
    </lineage>
</organism>
<evidence type="ECO:0000256" key="7">
    <source>
        <dbReference type="SAM" id="SignalP"/>
    </source>
</evidence>
<dbReference type="PANTHER" id="PTHR34296:SF2">
    <property type="entry name" value="ABC TRANSPORTER GUANOSINE-BINDING PROTEIN NUPN"/>
    <property type="match status" value="1"/>
</dbReference>
<keyword evidence="5" id="KW-0472">Membrane</keyword>
<dbReference type="InterPro" id="IPR003760">
    <property type="entry name" value="PnrA-like"/>
</dbReference>
<dbReference type="InterPro" id="IPR050957">
    <property type="entry name" value="BMP_lipoprotein"/>
</dbReference>
<name>A0A4V5TL37_9ACTN</name>
<protein>
    <submittedName>
        <fullName evidence="9">BMP family ABC transporter substrate-binding protein</fullName>
    </submittedName>
</protein>
<dbReference type="Pfam" id="PF02608">
    <property type="entry name" value="Bmp"/>
    <property type="match status" value="1"/>
</dbReference>
<evidence type="ECO:0000313" key="10">
    <source>
        <dbReference type="Proteomes" id="UP000307808"/>
    </source>
</evidence>
<keyword evidence="10" id="KW-1185">Reference proteome</keyword>
<dbReference type="GO" id="GO:0005886">
    <property type="term" value="C:plasma membrane"/>
    <property type="evidence" value="ECO:0007669"/>
    <property type="project" value="UniProtKB-SubCell"/>
</dbReference>
<feature type="signal peptide" evidence="7">
    <location>
        <begin position="1"/>
        <end position="22"/>
    </location>
</feature>
<accession>A0A4V5TL37</accession>
<evidence type="ECO:0000256" key="4">
    <source>
        <dbReference type="ARBA" id="ARBA00022729"/>
    </source>
</evidence>
<feature type="domain" description="ABC transporter substrate-binding protein PnrA-like" evidence="8">
    <location>
        <begin position="43"/>
        <end position="357"/>
    </location>
</feature>
<evidence type="ECO:0000256" key="1">
    <source>
        <dbReference type="ARBA" id="ARBA00004193"/>
    </source>
</evidence>
<dbReference type="OrthoDB" id="9784230at2"/>
<sequence>MKIKRSAAFGGLVALSASLLVACGDAPDDDANNEANSDYLPCMVSDFGGFNDKSFNEISHDGLLDGAKKLGGEYKDVESNTADDYAPNIQGLVDEGCDMVIGVGFELSAPVVAAAKANSDLDFVLIDDAADADFDGKTDVDNVKPLLYNTAEAAFLAGYAAADYTKTGKVGTYGGRGFPTVTVFMDGFAQGVEYYNKEKGKDVKVVGWDRKKQDGSFTDGFEAGTKATNTARQILEQDVDVILPVGGPIYEGAVTAINEGDYDAVIIGTDSDLYNKDKKAAPLVFTSILKGMDLSTSQAIVAAGEGEFDATPYIGTLENEGVGIADFHDYSDKISDTLQKELDDLEAAIIAGDIKVESYLNQ</sequence>
<keyword evidence="6" id="KW-0449">Lipoprotein</keyword>
<keyword evidence="3" id="KW-1003">Cell membrane</keyword>
<dbReference type="RefSeq" id="WP_137065277.1">
    <property type="nucleotide sequence ID" value="NZ_CP040748.1"/>
</dbReference>
<comment type="subcellular location">
    <subcellularLocation>
        <location evidence="1">Cell membrane</location>
        <topology evidence="1">Lipid-anchor</topology>
    </subcellularLocation>
</comment>
<dbReference type="Gene3D" id="3.40.50.2300">
    <property type="match status" value="2"/>
</dbReference>
<dbReference type="CDD" id="cd06354">
    <property type="entry name" value="PBP1_PrnA-like"/>
    <property type="match status" value="1"/>
</dbReference>
<dbReference type="PANTHER" id="PTHR34296">
    <property type="entry name" value="TRANSCRIPTIONAL ACTIVATOR PROTEIN MED"/>
    <property type="match status" value="1"/>
</dbReference>